<protein>
    <submittedName>
        <fullName evidence="2">Uncharacterized protein</fullName>
    </submittedName>
</protein>
<accession>A0A1I6HVE4</accession>
<organism evidence="2 3">
    <name type="scientific">Halorubrum sodomense</name>
    <dbReference type="NCBI Taxonomy" id="35743"/>
    <lineage>
        <taxon>Archaea</taxon>
        <taxon>Methanobacteriati</taxon>
        <taxon>Methanobacteriota</taxon>
        <taxon>Stenosarchaea group</taxon>
        <taxon>Halobacteria</taxon>
        <taxon>Halobacteriales</taxon>
        <taxon>Haloferacaceae</taxon>
        <taxon>Halorubrum</taxon>
    </lineage>
</organism>
<sequence length="58" mass="6052">MSSFRRAVPLAPAGDGPRPDATAFAPTRRTTASNRTAPEQTAPNRTAPNQTADDAATQ</sequence>
<reference evidence="3" key="1">
    <citation type="submission" date="2016-10" db="EMBL/GenBank/DDBJ databases">
        <authorList>
            <person name="Varghese N."/>
            <person name="Submissions S."/>
        </authorList>
    </citation>
    <scope>NUCLEOTIDE SEQUENCE [LARGE SCALE GENOMIC DNA]</scope>
    <source>
        <strain evidence="3">RD 26</strain>
    </source>
</reference>
<feature type="compositionally biased region" description="Low complexity" evidence="1">
    <location>
        <begin position="19"/>
        <end position="32"/>
    </location>
</feature>
<dbReference type="AlphaFoldDB" id="A0A1I6HVE4"/>
<evidence type="ECO:0000313" key="3">
    <source>
        <dbReference type="Proteomes" id="UP000198932"/>
    </source>
</evidence>
<gene>
    <name evidence="2" type="ORF">SAMN04487937_2907</name>
</gene>
<name>A0A1I6HVE4_HALSD</name>
<dbReference type="Proteomes" id="UP000198932">
    <property type="component" value="Unassembled WGS sequence"/>
</dbReference>
<feature type="region of interest" description="Disordered" evidence="1">
    <location>
        <begin position="1"/>
        <end position="58"/>
    </location>
</feature>
<evidence type="ECO:0000256" key="1">
    <source>
        <dbReference type="SAM" id="MobiDB-lite"/>
    </source>
</evidence>
<evidence type="ECO:0000313" key="2">
    <source>
        <dbReference type="EMBL" id="SFR58413.1"/>
    </source>
</evidence>
<dbReference type="STRING" id="35743.SAMN04487937_2907"/>
<feature type="compositionally biased region" description="Polar residues" evidence="1">
    <location>
        <begin position="33"/>
        <end position="58"/>
    </location>
</feature>
<keyword evidence="3" id="KW-1185">Reference proteome</keyword>
<proteinExistence type="predicted"/>
<dbReference type="RefSeq" id="WP_158293698.1">
    <property type="nucleotide sequence ID" value="NZ_FOYN01000005.1"/>
</dbReference>
<dbReference type="EMBL" id="FOYN01000005">
    <property type="protein sequence ID" value="SFR58413.1"/>
    <property type="molecule type" value="Genomic_DNA"/>
</dbReference>